<dbReference type="Pfam" id="PF13456">
    <property type="entry name" value="RVT_3"/>
    <property type="match status" value="1"/>
</dbReference>
<evidence type="ECO:0000313" key="2">
    <source>
        <dbReference type="EMBL" id="KAF9613850.1"/>
    </source>
</evidence>
<gene>
    <name evidence="2" type="ORF">IFM89_012398</name>
</gene>
<dbReference type="EMBL" id="JADFTS010000003">
    <property type="protein sequence ID" value="KAF9613850.1"/>
    <property type="molecule type" value="Genomic_DNA"/>
</dbReference>
<organism evidence="2 3">
    <name type="scientific">Coptis chinensis</name>
    <dbReference type="NCBI Taxonomy" id="261450"/>
    <lineage>
        <taxon>Eukaryota</taxon>
        <taxon>Viridiplantae</taxon>
        <taxon>Streptophyta</taxon>
        <taxon>Embryophyta</taxon>
        <taxon>Tracheophyta</taxon>
        <taxon>Spermatophyta</taxon>
        <taxon>Magnoliopsida</taxon>
        <taxon>Ranunculales</taxon>
        <taxon>Ranunculaceae</taxon>
        <taxon>Coptidoideae</taxon>
        <taxon>Coptis</taxon>
    </lineage>
</organism>
<keyword evidence="3" id="KW-1185">Reference proteome</keyword>
<evidence type="ECO:0000313" key="3">
    <source>
        <dbReference type="Proteomes" id="UP000631114"/>
    </source>
</evidence>
<protein>
    <recommendedName>
        <fullName evidence="1">RNase H type-1 domain-containing protein</fullName>
    </recommendedName>
</protein>
<evidence type="ECO:0000259" key="1">
    <source>
        <dbReference type="Pfam" id="PF13456"/>
    </source>
</evidence>
<comment type="caution">
    <text evidence="2">The sequence shown here is derived from an EMBL/GenBank/DDBJ whole genome shotgun (WGS) entry which is preliminary data.</text>
</comment>
<proteinExistence type="predicted"/>
<dbReference type="GO" id="GO:0003676">
    <property type="term" value="F:nucleic acid binding"/>
    <property type="evidence" value="ECO:0007669"/>
    <property type="project" value="InterPro"/>
</dbReference>
<dbReference type="InterPro" id="IPR002156">
    <property type="entry name" value="RNaseH_domain"/>
</dbReference>
<feature type="domain" description="RNase H type-1" evidence="1">
    <location>
        <begin position="21"/>
        <end position="54"/>
    </location>
</feature>
<reference evidence="2 3" key="1">
    <citation type="submission" date="2020-10" db="EMBL/GenBank/DDBJ databases">
        <title>The Coptis chinensis genome and diversification of protoberbering-type alkaloids.</title>
        <authorList>
            <person name="Wang B."/>
            <person name="Shu S."/>
            <person name="Song C."/>
            <person name="Liu Y."/>
        </authorList>
    </citation>
    <scope>NUCLEOTIDE SEQUENCE [LARGE SCALE GENOMIC DNA]</scope>
    <source>
        <strain evidence="2">HL-2020</strain>
        <tissue evidence="2">Leaf</tissue>
    </source>
</reference>
<dbReference type="AlphaFoldDB" id="A0A835I7G8"/>
<name>A0A835I7G8_9MAGN</name>
<accession>A0A835I7G8</accession>
<feature type="non-terminal residue" evidence="2">
    <location>
        <position position="56"/>
    </location>
</feature>
<dbReference type="Proteomes" id="UP000631114">
    <property type="component" value="Unassembled WGS sequence"/>
</dbReference>
<dbReference type="GO" id="GO:0004523">
    <property type="term" value="F:RNA-DNA hybrid ribonuclease activity"/>
    <property type="evidence" value="ECO:0007669"/>
    <property type="project" value="InterPro"/>
</dbReference>
<sequence length="56" mass="6509">MGKSNISMKWSWTLEMGMEKVQAIRAHQQHMTTFIVEHIYRDGNRAADFVAKNANE</sequence>